<sequence>MQRLEHWAFRSLEIIMVLLLAAMTLMVLGNVVLRYAFDSGLVVSEELSRFLFVWLTFIGAVVVARENMHLGVETLVAWLGRRGRVTCLVLSDLITVLCCAVFFWGTWQQAEINATFYAPVTGISMLWVYGIGFFSSVGIGLIAGARLLRTATGRLTEAEIAAFAGELTGEAAKLKEQMP</sequence>
<dbReference type="EMBL" id="JAWDID010000022">
    <property type="protein sequence ID" value="MDU0341325.1"/>
    <property type="molecule type" value="Genomic_DNA"/>
</dbReference>
<keyword evidence="3" id="KW-1003">Cell membrane</keyword>
<feature type="domain" description="Tripartite ATP-independent periplasmic transporters DctQ component" evidence="10">
    <location>
        <begin position="23"/>
        <end position="151"/>
    </location>
</feature>
<accession>A0ABU3SAD3</accession>
<evidence type="ECO:0000256" key="3">
    <source>
        <dbReference type="ARBA" id="ARBA00022475"/>
    </source>
</evidence>
<feature type="transmembrane region" description="Helical" evidence="9">
    <location>
        <begin position="85"/>
        <end position="107"/>
    </location>
</feature>
<dbReference type="RefSeq" id="WP_316019152.1">
    <property type="nucleotide sequence ID" value="NZ_JAWDID010000022.1"/>
</dbReference>
<comment type="similarity">
    <text evidence="8 9">Belongs to the TRAP transporter small permease family.</text>
</comment>
<evidence type="ECO:0000313" key="11">
    <source>
        <dbReference type="EMBL" id="MDU0341325.1"/>
    </source>
</evidence>
<keyword evidence="5 9" id="KW-0812">Transmembrane</keyword>
<dbReference type="Pfam" id="PF04290">
    <property type="entry name" value="DctQ"/>
    <property type="match status" value="1"/>
</dbReference>
<keyword evidence="6 9" id="KW-1133">Transmembrane helix</keyword>
<gene>
    <name evidence="11" type="ORF">RKE40_15610</name>
</gene>
<feature type="transmembrane region" description="Helical" evidence="9">
    <location>
        <begin position="12"/>
        <end position="35"/>
    </location>
</feature>
<evidence type="ECO:0000256" key="6">
    <source>
        <dbReference type="ARBA" id="ARBA00022989"/>
    </source>
</evidence>
<feature type="transmembrane region" description="Helical" evidence="9">
    <location>
        <begin position="47"/>
        <end position="64"/>
    </location>
</feature>
<dbReference type="Proteomes" id="UP001254257">
    <property type="component" value="Unassembled WGS sequence"/>
</dbReference>
<evidence type="ECO:0000256" key="2">
    <source>
        <dbReference type="ARBA" id="ARBA00022448"/>
    </source>
</evidence>
<name>A0ABU3SAD3_9HYPH</name>
<dbReference type="InterPro" id="IPR007387">
    <property type="entry name" value="TRAP_DctQ"/>
</dbReference>
<evidence type="ECO:0000259" key="10">
    <source>
        <dbReference type="Pfam" id="PF04290"/>
    </source>
</evidence>
<evidence type="ECO:0000256" key="7">
    <source>
        <dbReference type="ARBA" id="ARBA00023136"/>
    </source>
</evidence>
<keyword evidence="7 9" id="KW-0472">Membrane</keyword>
<evidence type="ECO:0000256" key="9">
    <source>
        <dbReference type="RuleBase" id="RU369079"/>
    </source>
</evidence>
<keyword evidence="2 9" id="KW-0813">Transport</keyword>
<reference evidence="11 12" key="1">
    <citation type="submission" date="2023-09" db="EMBL/GenBank/DDBJ databases">
        <title>Whole genome shotgun sequencing (WGS) of Bosea sp. ZW T0_25, isolated from stored onions (Allium cepa).</title>
        <authorList>
            <person name="Stoll D.A."/>
            <person name="Huch M."/>
        </authorList>
    </citation>
    <scope>NUCLEOTIDE SEQUENCE [LARGE SCALE GENOMIC DNA]</scope>
    <source>
        <strain evidence="11 12">ZW T0_25</strain>
    </source>
</reference>
<evidence type="ECO:0000256" key="1">
    <source>
        <dbReference type="ARBA" id="ARBA00004429"/>
    </source>
</evidence>
<comment type="subcellular location">
    <subcellularLocation>
        <location evidence="1 9">Cell inner membrane</location>
        <topology evidence="1 9">Multi-pass membrane protein</topology>
    </subcellularLocation>
</comment>
<organism evidence="11 12">
    <name type="scientific">Bosea rubneri</name>
    <dbReference type="NCBI Taxonomy" id="3075434"/>
    <lineage>
        <taxon>Bacteria</taxon>
        <taxon>Pseudomonadati</taxon>
        <taxon>Pseudomonadota</taxon>
        <taxon>Alphaproteobacteria</taxon>
        <taxon>Hyphomicrobiales</taxon>
        <taxon>Boseaceae</taxon>
        <taxon>Bosea</taxon>
    </lineage>
</organism>
<feature type="transmembrane region" description="Helical" evidence="9">
    <location>
        <begin position="127"/>
        <end position="148"/>
    </location>
</feature>
<dbReference type="PANTHER" id="PTHR35011:SF2">
    <property type="entry name" value="2,3-DIKETO-L-GULONATE TRAP TRANSPORTER SMALL PERMEASE PROTEIN YIAM"/>
    <property type="match status" value="1"/>
</dbReference>
<evidence type="ECO:0000256" key="8">
    <source>
        <dbReference type="ARBA" id="ARBA00038436"/>
    </source>
</evidence>
<evidence type="ECO:0000256" key="4">
    <source>
        <dbReference type="ARBA" id="ARBA00022519"/>
    </source>
</evidence>
<dbReference type="PANTHER" id="PTHR35011">
    <property type="entry name" value="2,3-DIKETO-L-GULONATE TRAP TRANSPORTER SMALL PERMEASE PROTEIN YIAM"/>
    <property type="match status" value="1"/>
</dbReference>
<comment type="subunit">
    <text evidence="9">The complex comprises the extracytoplasmic solute receptor protein and the two transmembrane proteins.</text>
</comment>
<keyword evidence="12" id="KW-1185">Reference proteome</keyword>
<keyword evidence="4 9" id="KW-0997">Cell inner membrane</keyword>
<evidence type="ECO:0000313" key="12">
    <source>
        <dbReference type="Proteomes" id="UP001254257"/>
    </source>
</evidence>
<protein>
    <recommendedName>
        <fullName evidence="9">TRAP transporter small permease protein</fullName>
    </recommendedName>
</protein>
<evidence type="ECO:0000256" key="5">
    <source>
        <dbReference type="ARBA" id="ARBA00022692"/>
    </source>
</evidence>
<comment type="function">
    <text evidence="9">Part of the tripartite ATP-independent periplasmic (TRAP) transport system.</text>
</comment>
<proteinExistence type="inferred from homology"/>
<comment type="caution">
    <text evidence="11">The sequence shown here is derived from an EMBL/GenBank/DDBJ whole genome shotgun (WGS) entry which is preliminary data.</text>
</comment>
<dbReference type="InterPro" id="IPR055348">
    <property type="entry name" value="DctQ"/>
</dbReference>